<proteinExistence type="predicted"/>
<reference evidence="3 4" key="1">
    <citation type="submission" date="2019-07" db="EMBL/GenBank/DDBJ databases">
        <title>Sphingomonas alkalisoli sp. nov., isolated from rhizosphere soil of Suaedae salsa.</title>
        <authorList>
            <person name="Zhang H."/>
            <person name="Xu L."/>
            <person name="Zhang J.-X."/>
            <person name="Sun J.-Q."/>
        </authorList>
    </citation>
    <scope>NUCLEOTIDE SEQUENCE [LARGE SCALE GENOMIC DNA]</scope>
    <source>
        <strain evidence="3 4">XS-10</strain>
    </source>
</reference>
<feature type="region of interest" description="Disordered" evidence="1">
    <location>
        <begin position="426"/>
        <end position="457"/>
    </location>
</feature>
<dbReference type="Pfam" id="PF13692">
    <property type="entry name" value="Glyco_trans_1_4"/>
    <property type="match status" value="1"/>
</dbReference>
<evidence type="ECO:0000313" key="4">
    <source>
        <dbReference type="Proteomes" id="UP000318055"/>
    </source>
</evidence>
<sequence length="457" mass="50019">MFVPSFAAAPGAAVRDDSSLLICDLTQSYSPAGGGGISTYLREKRDYVLNRTPHQLLQIVPGPEDRITINGRHIFAEVGAEPVRGSPNYRFILRTNVVRDLLAHYRPDIVESLCPWVLPWTAIQHRRDFPETALVAGYRTDFPNAHVHRVVEAKAGRIAANFMRMLAYGYAEITYREFDRVYTLSEDARATLARKTITRTDVMPLGVDTSLFSPARRDPGYRAALGLPGDGPLLVYAGRIDNEKRADRLVEMFRKLPPGLGAAMVMIGDGKLRDRLARESADLPIVFTGFEQDRAGLARALASSDIYVSAMADETFGISVLEAQASGLPVVGVASGAMPDRVPPGLGLLGPVDDSSAMAANVVRLWEDGAELVGARARAMVVDHYGWDRTFDRLFGTIYPQAMARAAERLEEDGVKLFRRRRRSDGGLVDYAPPETGRGGRSNRLVPSPAPEASHMG</sequence>
<evidence type="ECO:0000256" key="1">
    <source>
        <dbReference type="SAM" id="MobiDB-lite"/>
    </source>
</evidence>
<organism evidence="3 4">
    <name type="scientific">Sphingomonas suaedae</name>
    <dbReference type="NCBI Taxonomy" id="2599297"/>
    <lineage>
        <taxon>Bacteria</taxon>
        <taxon>Pseudomonadati</taxon>
        <taxon>Pseudomonadota</taxon>
        <taxon>Alphaproteobacteria</taxon>
        <taxon>Sphingomonadales</taxon>
        <taxon>Sphingomonadaceae</taxon>
        <taxon>Sphingomonas</taxon>
    </lineage>
</organism>
<dbReference type="RefSeq" id="WP_145844637.1">
    <property type="nucleotide sequence ID" value="NZ_CP042239.1"/>
</dbReference>
<feature type="domain" description="Glycosyltransferase subfamily 4-like N-terminal" evidence="2">
    <location>
        <begin position="35"/>
        <end position="210"/>
    </location>
</feature>
<dbReference type="AlphaFoldDB" id="A0A518RBX9"/>
<protein>
    <submittedName>
        <fullName evidence="3">Glycosyltransferase family 1 protein</fullName>
    </submittedName>
</protein>
<dbReference type="InterPro" id="IPR028098">
    <property type="entry name" value="Glyco_trans_4-like_N"/>
</dbReference>
<dbReference type="GO" id="GO:0016757">
    <property type="term" value="F:glycosyltransferase activity"/>
    <property type="evidence" value="ECO:0007669"/>
    <property type="project" value="UniProtKB-ARBA"/>
</dbReference>
<dbReference type="Proteomes" id="UP000318055">
    <property type="component" value="Chromosome"/>
</dbReference>
<evidence type="ECO:0000313" key="3">
    <source>
        <dbReference type="EMBL" id="QDX24948.1"/>
    </source>
</evidence>
<dbReference type="OrthoDB" id="9802525at2"/>
<dbReference type="InterPro" id="IPR050194">
    <property type="entry name" value="Glycosyltransferase_grp1"/>
</dbReference>
<dbReference type="KEGG" id="ssua:FPZ54_02150"/>
<dbReference type="Pfam" id="PF13439">
    <property type="entry name" value="Glyco_transf_4"/>
    <property type="match status" value="1"/>
</dbReference>
<evidence type="ECO:0000259" key="2">
    <source>
        <dbReference type="Pfam" id="PF13439"/>
    </source>
</evidence>
<dbReference type="Gene3D" id="3.40.50.2000">
    <property type="entry name" value="Glycogen Phosphorylase B"/>
    <property type="match status" value="2"/>
</dbReference>
<dbReference type="PANTHER" id="PTHR45947">
    <property type="entry name" value="SULFOQUINOVOSYL TRANSFERASE SQD2"/>
    <property type="match status" value="1"/>
</dbReference>
<gene>
    <name evidence="3" type="ORF">FPZ54_02150</name>
</gene>
<keyword evidence="4" id="KW-1185">Reference proteome</keyword>
<keyword evidence="3" id="KW-0808">Transferase</keyword>
<dbReference type="PANTHER" id="PTHR45947:SF3">
    <property type="entry name" value="SULFOQUINOVOSYL TRANSFERASE SQD2"/>
    <property type="match status" value="1"/>
</dbReference>
<dbReference type="SUPFAM" id="SSF53756">
    <property type="entry name" value="UDP-Glycosyltransferase/glycogen phosphorylase"/>
    <property type="match status" value="1"/>
</dbReference>
<dbReference type="EMBL" id="CP042239">
    <property type="protein sequence ID" value="QDX24948.1"/>
    <property type="molecule type" value="Genomic_DNA"/>
</dbReference>
<accession>A0A518RBX9</accession>
<name>A0A518RBX9_9SPHN</name>